<dbReference type="InterPro" id="IPR016032">
    <property type="entry name" value="Sig_transdc_resp-reg_C-effctor"/>
</dbReference>
<sequence>MIKVAISDAHSVIRSGVRGTLEATDEFTVVGEAYDRDSTLALVHSIDADVLTLGLIMPGVSGVELIELIRKDCPSLRVLVLTRRSEEEWAVRAFKSGASGFVSKFSPAADLVAAVRKVARGGIYVSLAFADQLACSLDNRVDASPHHGLSGRELDVLVRIASGESLDAIAHALGVSKKTIGTHKAHVLEKLGLQGDAALVRYVYSHKVIPDDSSEEVDARE</sequence>
<feature type="domain" description="Response regulatory" evidence="5">
    <location>
        <begin position="3"/>
        <end position="119"/>
    </location>
</feature>
<accession>A0A2S8I2R8</accession>
<dbReference type="RefSeq" id="WP_105393594.1">
    <property type="nucleotide sequence ID" value="NZ_PUIQ01000082.1"/>
</dbReference>
<dbReference type="InterPro" id="IPR011006">
    <property type="entry name" value="CheY-like_superfamily"/>
</dbReference>
<dbReference type="Gene3D" id="3.40.50.2300">
    <property type="match status" value="1"/>
</dbReference>
<dbReference type="SUPFAM" id="SSF52172">
    <property type="entry name" value="CheY-like"/>
    <property type="match status" value="1"/>
</dbReference>
<evidence type="ECO:0000313" key="6">
    <source>
        <dbReference type="EMBL" id="PQP08998.1"/>
    </source>
</evidence>
<dbReference type="SUPFAM" id="SSF46894">
    <property type="entry name" value="C-terminal effector domain of the bipartite response regulators"/>
    <property type="match status" value="1"/>
</dbReference>
<dbReference type="InterPro" id="IPR001789">
    <property type="entry name" value="Sig_transdc_resp-reg_receiver"/>
</dbReference>
<dbReference type="PANTHER" id="PTHR43214">
    <property type="entry name" value="TWO-COMPONENT RESPONSE REGULATOR"/>
    <property type="match status" value="1"/>
</dbReference>
<dbReference type="Pfam" id="PF00072">
    <property type="entry name" value="Response_reg"/>
    <property type="match status" value="1"/>
</dbReference>
<comment type="caution">
    <text evidence="6">The sequence shown here is derived from an EMBL/GenBank/DDBJ whole genome shotgun (WGS) entry which is preliminary data.</text>
</comment>
<dbReference type="GO" id="GO:0003677">
    <property type="term" value="F:DNA binding"/>
    <property type="evidence" value="ECO:0007669"/>
    <property type="project" value="UniProtKB-KW"/>
</dbReference>
<organism evidence="6 7">
    <name type="scientific">Burkholderia cepacia</name>
    <name type="common">Pseudomonas cepacia</name>
    <dbReference type="NCBI Taxonomy" id="292"/>
    <lineage>
        <taxon>Bacteria</taxon>
        <taxon>Pseudomonadati</taxon>
        <taxon>Pseudomonadota</taxon>
        <taxon>Betaproteobacteria</taxon>
        <taxon>Burkholderiales</taxon>
        <taxon>Burkholderiaceae</taxon>
        <taxon>Burkholderia</taxon>
        <taxon>Burkholderia cepacia complex</taxon>
    </lineage>
</organism>
<evidence type="ECO:0000259" key="4">
    <source>
        <dbReference type="PROSITE" id="PS50043"/>
    </source>
</evidence>
<feature type="domain" description="HTH luxR-type" evidence="4">
    <location>
        <begin position="142"/>
        <end position="207"/>
    </location>
</feature>
<dbReference type="SMART" id="SM00421">
    <property type="entry name" value="HTH_LUXR"/>
    <property type="match status" value="1"/>
</dbReference>
<dbReference type="CDD" id="cd06170">
    <property type="entry name" value="LuxR_C_like"/>
    <property type="match status" value="1"/>
</dbReference>
<dbReference type="GO" id="GO:0006355">
    <property type="term" value="P:regulation of DNA-templated transcription"/>
    <property type="evidence" value="ECO:0007669"/>
    <property type="project" value="InterPro"/>
</dbReference>
<dbReference type="InterPro" id="IPR000792">
    <property type="entry name" value="Tscrpt_reg_LuxR_C"/>
</dbReference>
<name>A0A2S8I2R8_BURCE</name>
<dbReference type="GO" id="GO:0000160">
    <property type="term" value="P:phosphorelay signal transduction system"/>
    <property type="evidence" value="ECO:0007669"/>
    <property type="project" value="InterPro"/>
</dbReference>
<protein>
    <submittedName>
        <fullName evidence="6">DNA-binding response regulator</fullName>
    </submittedName>
</protein>
<evidence type="ECO:0000256" key="2">
    <source>
        <dbReference type="ARBA" id="ARBA00023125"/>
    </source>
</evidence>
<reference evidence="6 7" key="1">
    <citation type="submission" date="2018-02" db="EMBL/GenBank/DDBJ databases">
        <title>Draft genome sequencing of Burkholderia cepacia Y14-15.</title>
        <authorList>
            <person name="Zheng B.-X."/>
        </authorList>
    </citation>
    <scope>NUCLEOTIDE SEQUENCE [LARGE SCALE GENOMIC DNA]</scope>
    <source>
        <strain evidence="6 7">Y14-15</strain>
    </source>
</reference>
<gene>
    <name evidence="6" type="ORF">C5615_35650</name>
</gene>
<dbReference type="EMBL" id="PUIQ01000082">
    <property type="protein sequence ID" value="PQP08998.1"/>
    <property type="molecule type" value="Genomic_DNA"/>
</dbReference>
<dbReference type="SMART" id="SM00448">
    <property type="entry name" value="REC"/>
    <property type="match status" value="1"/>
</dbReference>
<proteinExistence type="predicted"/>
<dbReference type="AlphaFoldDB" id="A0A2S8I2R8"/>
<dbReference type="Pfam" id="PF00196">
    <property type="entry name" value="GerE"/>
    <property type="match status" value="1"/>
</dbReference>
<dbReference type="CDD" id="cd17535">
    <property type="entry name" value="REC_NarL-like"/>
    <property type="match status" value="1"/>
</dbReference>
<dbReference type="InterPro" id="IPR039420">
    <property type="entry name" value="WalR-like"/>
</dbReference>
<evidence type="ECO:0000256" key="1">
    <source>
        <dbReference type="ARBA" id="ARBA00022553"/>
    </source>
</evidence>
<evidence type="ECO:0000313" key="7">
    <source>
        <dbReference type="Proteomes" id="UP000238206"/>
    </source>
</evidence>
<comment type="caution">
    <text evidence="3">Lacks conserved residue(s) required for the propagation of feature annotation.</text>
</comment>
<evidence type="ECO:0000256" key="3">
    <source>
        <dbReference type="PROSITE-ProRule" id="PRU00169"/>
    </source>
</evidence>
<dbReference type="PROSITE" id="PS50110">
    <property type="entry name" value="RESPONSE_REGULATORY"/>
    <property type="match status" value="1"/>
</dbReference>
<dbReference type="PRINTS" id="PR00038">
    <property type="entry name" value="HTHLUXR"/>
</dbReference>
<keyword evidence="2 6" id="KW-0238">DNA-binding</keyword>
<keyword evidence="1" id="KW-0597">Phosphoprotein</keyword>
<dbReference type="Proteomes" id="UP000238206">
    <property type="component" value="Unassembled WGS sequence"/>
</dbReference>
<dbReference type="PROSITE" id="PS50043">
    <property type="entry name" value="HTH_LUXR_2"/>
    <property type="match status" value="1"/>
</dbReference>
<dbReference type="InterPro" id="IPR058245">
    <property type="entry name" value="NreC/VraR/RcsB-like_REC"/>
</dbReference>
<evidence type="ECO:0000259" key="5">
    <source>
        <dbReference type="PROSITE" id="PS50110"/>
    </source>
</evidence>